<proteinExistence type="predicted"/>
<feature type="non-terminal residue" evidence="1">
    <location>
        <position position="55"/>
    </location>
</feature>
<accession>A0A0B6ZE12</accession>
<reference evidence="1" key="1">
    <citation type="submission" date="2014-12" db="EMBL/GenBank/DDBJ databases">
        <title>Insight into the proteome of Arion vulgaris.</title>
        <authorList>
            <person name="Aradska J."/>
            <person name="Bulat T."/>
            <person name="Smidak R."/>
            <person name="Sarate P."/>
            <person name="Gangsoo J."/>
            <person name="Sialana F."/>
            <person name="Bilban M."/>
            <person name="Lubec G."/>
        </authorList>
    </citation>
    <scope>NUCLEOTIDE SEQUENCE</scope>
    <source>
        <tissue evidence="1">Skin</tissue>
    </source>
</reference>
<dbReference type="AlphaFoldDB" id="A0A0B6ZE12"/>
<gene>
    <name evidence="1" type="primary">ORF57231</name>
</gene>
<protein>
    <submittedName>
        <fullName evidence="1">Uncharacterized protein</fullName>
    </submittedName>
</protein>
<evidence type="ECO:0000313" key="1">
    <source>
        <dbReference type="EMBL" id="CEK66076.1"/>
    </source>
</evidence>
<dbReference type="EMBL" id="HACG01019211">
    <property type="protein sequence ID" value="CEK66076.1"/>
    <property type="molecule type" value="Transcribed_RNA"/>
</dbReference>
<sequence length="55" mass="6371">MVCLRLGAPCEAWSGTKQGKEQWRQMCMVCIRLGAPCEWWPGTKQGEEQWRHVHG</sequence>
<name>A0A0B6ZE12_9EUPU</name>
<organism evidence="1">
    <name type="scientific">Arion vulgaris</name>
    <dbReference type="NCBI Taxonomy" id="1028688"/>
    <lineage>
        <taxon>Eukaryota</taxon>
        <taxon>Metazoa</taxon>
        <taxon>Spiralia</taxon>
        <taxon>Lophotrochozoa</taxon>
        <taxon>Mollusca</taxon>
        <taxon>Gastropoda</taxon>
        <taxon>Heterobranchia</taxon>
        <taxon>Euthyneura</taxon>
        <taxon>Panpulmonata</taxon>
        <taxon>Eupulmonata</taxon>
        <taxon>Stylommatophora</taxon>
        <taxon>Helicina</taxon>
        <taxon>Arionoidea</taxon>
        <taxon>Arionidae</taxon>
        <taxon>Arion</taxon>
    </lineage>
</organism>